<proteinExistence type="predicted"/>
<feature type="domain" description="THIF-type NAD/FAD binding fold" evidence="2">
    <location>
        <begin position="3"/>
        <end position="147"/>
    </location>
</feature>
<name>A0A1F8ED71_9BACT</name>
<evidence type="ECO:0000313" key="4">
    <source>
        <dbReference type="Proteomes" id="UP000176893"/>
    </source>
</evidence>
<gene>
    <name evidence="3" type="ORF">A2649_01860</name>
</gene>
<evidence type="ECO:0000256" key="1">
    <source>
        <dbReference type="SAM" id="Phobius"/>
    </source>
</evidence>
<dbReference type="SUPFAM" id="SSF69572">
    <property type="entry name" value="Activating enzymes of the ubiquitin-like proteins"/>
    <property type="match status" value="1"/>
</dbReference>
<dbReference type="EMBL" id="MGJB01000018">
    <property type="protein sequence ID" value="OGM98058.1"/>
    <property type="molecule type" value="Genomic_DNA"/>
</dbReference>
<organism evidence="3 4">
    <name type="scientific">Candidatus Yanofskybacteria bacterium RIFCSPHIGHO2_01_FULL_41_26</name>
    <dbReference type="NCBI Taxonomy" id="1802661"/>
    <lineage>
        <taxon>Bacteria</taxon>
        <taxon>Candidatus Yanofskyibacteriota</taxon>
    </lineage>
</organism>
<feature type="transmembrane region" description="Helical" evidence="1">
    <location>
        <begin position="184"/>
        <end position="203"/>
    </location>
</feature>
<keyword evidence="1" id="KW-0812">Transmembrane</keyword>
<dbReference type="GO" id="GO:0008641">
    <property type="term" value="F:ubiquitin-like modifier activating enzyme activity"/>
    <property type="evidence" value="ECO:0007669"/>
    <property type="project" value="InterPro"/>
</dbReference>
<evidence type="ECO:0000313" key="3">
    <source>
        <dbReference type="EMBL" id="OGM98058.1"/>
    </source>
</evidence>
<evidence type="ECO:0000259" key="2">
    <source>
        <dbReference type="Pfam" id="PF00899"/>
    </source>
</evidence>
<keyword evidence="1" id="KW-1133">Transmembrane helix</keyword>
<accession>A0A1F8ED71</accession>
<reference evidence="3 4" key="1">
    <citation type="journal article" date="2016" name="Nat. Commun.">
        <title>Thousands of microbial genomes shed light on interconnected biogeochemical processes in an aquifer system.</title>
        <authorList>
            <person name="Anantharaman K."/>
            <person name="Brown C.T."/>
            <person name="Hug L.A."/>
            <person name="Sharon I."/>
            <person name="Castelle C.J."/>
            <person name="Probst A.J."/>
            <person name="Thomas B.C."/>
            <person name="Singh A."/>
            <person name="Wilkins M.J."/>
            <person name="Karaoz U."/>
            <person name="Brodie E.L."/>
            <person name="Williams K.H."/>
            <person name="Hubbard S.S."/>
            <person name="Banfield J.F."/>
        </authorList>
    </citation>
    <scope>NUCLEOTIDE SEQUENCE [LARGE SCALE GENOMIC DNA]</scope>
</reference>
<dbReference type="Gene3D" id="3.40.50.720">
    <property type="entry name" value="NAD(P)-binding Rossmann-like Domain"/>
    <property type="match status" value="1"/>
</dbReference>
<protein>
    <recommendedName>
        <fullName evidence="2">THIF-type NAD/FAD binding fold domain-containing protein</fullName>
    </recommendedName>
</protein>
<dbReference type="AlphaFoldDB" id="A0A1F8ED71"/>
<dbReference type="InterPro" id="IPR035985">
    <property type="entry name" value="Ubiquitin-activating_enz"/>
</dbReference>
<dbReference type="InterPro" id="IPR000594">
    <property type="entry name" value="ThiF_NAD_FAD-bd"/>
</dbReference>
<comment type="caution">
    <text evidence="3">The sequence shown here is derived from an EMBL/GenBank/DDBJ whole genome shotgun (WGS) entry which is preliminary data.</text>
</comment>
<dbReference type="STRING" id="1802661.A2649_01860"/>
<dbReference type="Pfam" id="PF00899">
    <property type="entry name" value="ThiF"/>
    <property type="match status" value="1"/>
</dbReference>
<dbReference type="Proteomes" id="UP000176893">
    <property type="component" value="Unassembled WGS sequence"/>
</dbReference>
<keyword evidence="1" id="KW-0472">Membrane</keyword>
<sequence length="231" mass="25717">MKRVAIVGLGGIGSNLVEPLCRILAYSDSDNEKIPKRVILIDGKAYKERNRERQKFSALANKAETTKEWLELMFTELNIESKPVFVNSNNILALIREGDVIFLGCDNHATRNLVSGHVASLDNALLISGGNELYDGNVQVYERRGGKDITPSLTFQHPEIESPIDRNPAELSCEELAKAGEPQLLVVNLTVATLMLNAFVLWLNGFGPYYEVYFDLQTGNVRPVRQKLTSP</sequence>